<protein>
    <submittedName>
        <fullName evidence="2">Os07g0589150 protein</fullName>
    </submittedName>
</protein>
<dbReference type="Proteomes" id="UP000059680">
    <property type="component" value="Chromosome 7"/>
</dbReference>
<organism evidence="2 3">
    <name type="scientific">Oryza sativa subsp. japonica</name>
    <name type="common">Rice</name>
    <dbReference type="NCBI Taxonomy" id="39947"/>
    <lineage>
        <taxon>Eukaryota</taxon>
        <taxon>Viridiplantae</taxon>
        <taxon>Streptophyta</taxon>
        <taxon>Embryophyta</taxon>
        <taxon>Tracheophyta</taxon>
        <taxon>Spermatophyta</taxon>
        <taxon>Magnoliopsida</taxon>
        <taxon>Liliopsida</taxon>
        <taxon>Poales</taxon>
        <taxon>Poaceae</taxon>
        <taxon>BOP clade</taxon>
        <taxon>Oryzoideae</taxon>
        <taxon>Oryzeae</taxon>
        <taxon>Oryzinae</taxon>
        <taxon>Oryza</taxon>
        <taxon>Oryza sativa</taxon>
    </lineage>
</organism>
<reference evidence="2 3" key="3">
    <citation type="journal article" date="2013" name="Rice">
        <title>Improvement of the Oryza sativa Nipponbare reference genome using next generation sequence and optical map data.</title>
        <authorList>
            <person name="Kawahara Y."/>
            <person name="de la Bastide M."/>
            <person name="Hamilton J.P."/>
            <person name="Kanamori H."/>
            <person name="McCombie W.R."/>
            <person name="Ouyang S."/>
            <person name="Schwartz D.C."/>
            <person name="Tanaka T."/>
            <person name="Wu J."/>
            <person name="Zhou S."/>
            <person name="Childs K.L."/>
            <person name="Davidson R.M."/>
            <person name="Lin H."/>
            <person name="Quesada-Ocampo L."/>
            <person name="Vaillancourt B."/>
            <person name="Sakai H."/>
            <person name="Lee S.S."/>
            <person name="Kim J."/>
            <person name="Numa H."/>
            <person name="Itoh T."/>
            <person name="Buell C.R."/>
            <person name="Matsumoto T."/>
        </authorList>
    </citation>
    <scope>NUCLEOTIDE SEQUENCE [LARGE SCALE GENOMIC DNA]</scope>
    <source>
        <strain evidence="3">cv. Nipponbare</strain>
    </source>
</reference>
<dbReference type="InParanoid" id="A0A0P0X8A6"/>
<accession>A0A0P0X8A6</accession>
<feature type="compositionally biased region" description="Polar residues" evidence="1">
    <location>
        <begin position="10"/>
        <end position="21"/>
    </location>
</feature>
<evidence type="ECO:0000313" key="3">
    <source>
        <dbReference type="Proteomes" id="UP000059680"/>
    </source>
</evidence>
<sequence length="81" mass="9334">MPLRLISATAAGTSGVRSSRSTETSAVKESFFFFLPLLLLHCTRVDRRRRRMLPARCVLGEVEGDSDGWVAWWLQWSQLHW</sequence>
<dbReference type="SMR" id="A0A0P0X8A6"/>
<proteinExistence type="predicted"/>
<dbReference type="AlphaFoldDB" id="A0A0P0X8A6"/>
<reference evidence="2 3" key="2">
    <citation type="journal article" date="2013" name="Plant Cell Physiol.">
        <title>Rice Annotation Project Database (RAP-DB): an integrative and interactive database for rice genomics.</title>
        <authorList>
            <person name="Sakai H."/>
            <person name="Lee S.S."/>
            <person name="Tanaka T."/>
            <person name="Numa H."/>
            <person name="Kim J."/>
            <person name="Kawahara Y."/>
            <person name="Wakimoto H."/>
            <person name="Yang C.C."/>
            <person name="Iwamoto M."/>
            <person name="Abe T."/>
            <person name="Yamada Y."/>
            <person name="Muto A."/>
            <person name="Inokuchi H."/>
            <person name="Ikemura T."/>
            <person name="Matsumoto T."/>
            <person name="Sasaki T."/>
            <person name="Itoh T."/>
        </authorList>
    </citation>
    <scope>NUCLEOTIDE SEQUENCE [LARGE SCALE GENOMIC DNA]</scope>
    <source>
        <strain evidence="3">cv. Nipponbare</strain>
    </source>
</reference>
<keyword evidence="3" id="KW-1185">Reference proteome</keyword>
<gene>
    <name evidence="2" type="ordered locus">Os07g0589150</name>
    <name evidence="2" type="ORF">OSNPB_070589150</name>
</gene>
<name>A0A0P0X8A6_ORYSJ</name>
<evidence type="ECO:0000256" key="1">
    <source>
        <dbReference type="SAM" id="MobiDB-lite"/>
    </source>
</evidence>
<evidence type="ECO:0000313" key="2">
    <source>
        <dbReference type="EMBL" id="BAT02425.1"/>
    </source>
</evidence>
<feature type="region of interest" description="Disordered" evidence="1">
    <location>
        <begin position="1"/>
        <end position="21"/>
    </location>
</feature>
<reference evidence="3" key="1">
    <citation type="journal article" date="2005" name="Nature">
        <title>The map-based sequence of the rice genome.</title>
        <authorList>
            <consortium name="International rice genome sequencing project (IRGSP)"/>
            <person name="Matsumoto T."/>
            <person name="Wu J."/>
            <person name="Kanamori H."/>
            <person name="Katayose Y."/>
            <person name="Fujisawa M."/>
            <person name="Namiki N."/>
            <person name="Mizuno H."/>
            <person name="Yamamoto K."/>
            <person name="Antonio B.A."/>
            <person name="Baba T."/>
            <person name="Sakata K."/>
            <person name="Nagamura Y."/>
            <person name="Aoki H."/>
            <person name="Arikawa K."/>
            <person name="Arita K."/>
            <person name="Bito T."/>
            <person name="Chiden Y."/>
            <person name="Fujitsuka N."/>
            <person name="Fukunaka R."/>
            <person name="Hamada M."/>
            <person name="Harada C."/>
            <person name="Hayashi A."/>
            <person name="Hijishita S."/>
            <person name="Honda M."/>
            <person name="Hosokawa S."/>
            <person name="Ichikawa Y."/>
            <person name="Idonuma A."/>
            <person name="Iijima M."/>
            <person name="Ikeda M."/>
            <person name="Ikeno M."/>
            <person name="Ito K."/>
            <person name="Ito S."/>
            <person name="Ito T."/>
            <person name="Ito Y."/>
            <person name="Ito Y."/>
            <person name="Iwabuchi A."/>
            <person name="Kamiya K."/>
            <person name="Karasawa W."/>
            <person name="Kurita K."/>
            <person name="Katagiri S."/>
            <person name="Kikuta A."/>
            <person name="Kobayashi H."/>
            <person name="Kobayashi N."/>
            <person name="Machita K."/>
            <person name="Maehara T."/>
            <person name="Masukawa M."/>
            <person name="Mizubayashi T."/>
            <person name="Mukai Y."/>
            <person name="Nagasaki H."/>
            <person name="Nagata Y."/>
            <person name="Naito S."/>
            <person name="Nakashima M."/>
            <person name="Nakama Y."/>
            <person name="Nakamichi Y."/>
            <person name="Nakamura M."/>
            <person name="Meguro A."/>
            <person name="Negishi M."/>
            <person name="Ohta I."/>
            <person name="Ohta T."/>
            <person name="Okamoto M."/>
            <person name="Ono N."/>
            <person name="Saji S."/>
            <person name="Sakaguchi M."/>
            <person name="Sakai K."/>
            <person name="Shibata M."/>
            <person name="Shimokawa T."/>
            <person name="Song J."/>
            <person name="Takazaki Y."/>
            <person name="Terasawa K."/>
            <person name="Tsugane M."/>
            <person name="Tsuji K."/>
            <person name="Ueda S."/>
            <person name="Waki K."/>
            <person name="Yamagata H."/>
            <person name="Yamamoto M."/>
            <person name="Yamamoto S."/>
            <person name="Yamane H."/>
            <person name="Yoshiki S."/>
            <person name="Yoshihara R."/>
            <person name="Yukawa K."/>
            <person name="Zhong H."/>
            <person name="Yano M."/>
            <person name="Yuan Q."/>
            <person name="Ouyang S."/>
            <person name="Liu J."/>
            <person name="Jones K.M."/>
            <person name="Gansberger K."/>
            <person name="Moffat K."/>
            <person name="Hill J."/>
            <person name="Bera J."/>
            <person name="Fadrosh D."/>
            <person name="Jin S."/>
            <person name="Johri S."/>
            <person name="Kim M."/>
            <person name="Overton L."/>
            <person name="Reardon M."/>
            <person name="Tsitrin T."/>
            <person name="Vuong H."/>
            <person name="Weaver B."/>
            <person name="Ciecko A."/>
            <person name="Tallon L."/>
            <person name="Jackson J."/>
            <person name="Pai G."/>
            <person name="Aken S.V."/>
            <person name="Utterback T."/>
            <person name="Reidmuller S."/>
            <person name="Feldblyum T."/>
            <person name="Hsiao J."/>
            <person name="Zismann V."/>
            <person name="Iobst S."/>
            <person name="de Vazeille A.R."/>
            <person name="Buell C.R."/>
            <person name="Ying K."/>
            <person name="Li Y."/>
            <person name="Lu T."/>
            <person name="Huang Y."/>
            <person name="Zhao Q."/>
            <person name="Feng Q."/>
            <person name="Zhang L."/>
            <person name="Zhu J."/>
            <person name="Weng Q."/>
            <person name="Mu J."/>
            <person name="Lu Y."/>
            <person name="Fan D."/>
            <person name="Liu Y."/>
            <person name="Guan J."/>
            <person name="Zhang Y."/>
            <person name="Yu S."/>
            <person name="Liu X."/>
            <person name="Zhang Y."/>
            <person name="Hong G."/>
            <person name="Han B."/>
            <person name="Choisne N."/>
            <person name="Demange N."/>
            <person name="Orjeda G."/>
            <person name="Samain S."/>
            <person name="Cattolico L."/>
            <person name="Pelletier E."/>
            <person name="Couloux A."/>
            <person name="Segurens B."/>
            <person name="Wincker P."/>
            <person name="D'Hont A."/>
            <person name="Scarpelli C."/>
            <person name="Weissenbach J."/>
            <person name="Salanoubat M."/>
            <person name="Quetier F."/>
            <person name="Yu Y."/>
            <person name="Kim H.R."/>
            <person name="Rambo T."/>
            <person name="Currie J."/>
            <person name="Collura K."/>
            <person name="Luo M."/>
            <person name="Yang T."/>
            <person name="Ammiraju J.S.S."/>
            <person name="Engler F."/>
            <person name="Soderlund C."/>
            <person name="Wing R.A."/>
            <person name="Palmer L.E."/>
            <person name="de la Bastide M."/>
            <person name="Spiegel L."/>
            <person name="Nascimento L."/>
            <person name="Zutavern T."/>
            <person name="O'Shaughnessy A."/>
            <person name="Dike S."/>
            <person name="Dedhia N."/>
            <person name="Preston R."/>
            <person name="Balija V."/>
            <person name="McCombie W.R."/>
            <person name="Chow T."/>
            <person name="Chen H."/>
            <person name="Chung M."/>
            <person name="Chen C."/>
            <person name="Shaw J."/>
            <person name="Wu H."/>
            <person name="Hsiao K."/>
            <person name="Chao Y."/>
            <person name="Chu M."/>
            <person name="Cheng C."/>
            <person name="Hour A."/>
            <person name="Lee P."/>
            <person name="Lin S."/>
            <person name="Lin Y."/>
            <person name="Liou J."/>
            <person name="Liu S."/>
            <person name="Hsing Y."/>
            <person name="Raghuvanshi S."/>
            <person name="Mohanty A."/>
            <person name="Bharti A.K."/>
            <person name="Gaur A."/>
            <person name="Gupta V."/>
            <person name="Kumar D."/>
            <person name="Ravi V."/>
            <person name="Vij S."/>
            <person name="Kapur A."/>
            <person name="Khurana P."/>
            <person name="Khurana P."/>
            <person name="Khurana J.P."/>
            <person name="Tyagi A.K."/>
            <person name="Gaikwad K."/>
            <person name="Singh A."/>
            <person name="Dalal V."/>
            <person name="Srivastava S."/>
            <person name="Dixit A."/>
            <person name="Pal A.K."/>
            <person name="Ghazi I.A."/>
            <person name="Yadav M."/>
            <person name="Pandit A."/>
            <person name="Bhargava A."/>
            <person name="Sureshbabu K."/>
            <person name="Batra K."/>
            <person name="Sharma T.R."/>
            <person name="Mohapatra T."/>
            <person name="Singh N.K."/>
            <person name="Messing J."/>
            <person name="Nelson A.B."/>
            <person name="Fuks G."/>
            <person name="Kavchok S."/>
            <person name="Keizer G."/>
            <person name="Linton E."/>
            <person name="Llaca V."/>
            <person name="Song R."/>
            <person name="Tanyolac B."/>
            <person name="Young S."/>
            <person name="Ho-Il K."/>
            <person name="Hahn J.H."/>
            <person name="Sangsakoo G."/>
            <person name="Vanavichit A."/>
            <person name="de Mattos Luiz.A.T."/>
            <person name="Zimmer P.D."/>
            <person name="Malone G."/>
            <person name="Dellagostin O."/>
            <person name="de Oliveira A.C."/>
            <person name="Bevan M."/>
            <person name="Bancroft I."/>
            <person name="Minx P."/>
            <person name="Cordum H."/>
            <person name="Wilson R."/>
            <person name="Cheng Z."/>
            <person name="Jin W."/>
            <person name="Jiang J."/>
            <person name="Leong S.A."/>
            <person name="Iwama H."/>
            <person name="Gojobori T."/>
            <person name="Itoh T."/>
            <person name="Niimura Y."/>
            <person name="Fujii Y."/>
            <person name="Habara T."/>
            <person name="Sakai H."/>
            <person name="Sato Y."/>
            <person name="Wilson G."/>
            <person name="Kumar K."/>
            <person name="McCouch S."/>
            <person name="Juretic N."/>
            <person name="Hoen D."/>
            <person name="Wright S."/>
            <person name="Bruskiewich R."/>
            <person name="Bureau T."/>
            <person name="Miyao A."/>
            <person name="Hirochika H."/>
            <person name="Nishikawa T."/>
            <person name="Kadowaki K."/>
            <person name="Sugiura M."/>
            <person name="Burr B."/>
            <person name="Sasaki T."/>
        </authorList>
    </citation>
    <scope>NUCLEOTIDE SEQUENCE [LARGE SCALE GENOMIC DNA]</scope>
    <source>
        <strain evidence="3">cv. Nipponbare</strain>
    </source>
</reference>
<dbReference type="EMBL" id="AP014963">
    <property type="protein sequence ID" value="BAT02425.1"/>
    <property type="molecule type" value="Genomic_DNA"/>
</dbReference>
<dbReference type="PaxDb" id="39947-A0A0P0X8A6"/>